<dbReference type="AlphaFoldDB" id="A0A3N4IYA2"/>
<dbReference type="Proteomes" id="UP000275078">
    <property type="component" value="Unassembled WGS sequence"/>
</dbReference>
<proteinExistence type="predicted"/>
<protein>
    <submittedName>
        <fullName evidence="1">Uncharacterized protein</fullName>
    </submittedName>
</protein>
<accession>A0A3N4IYA2</accession>
<name>A0A3N4IYA2_ASCIM</name>
<sequence>MTSFSDLPLELRLAIGKQIPDWFDFINYRQLDSTNYALFSTPASEWHLRDVQFHIHYCDQGTVENFAQVLQIKRPDSSKLANQIITDVITTLESRSPEITRNFGNWQLFTLPSVTGDIDTLLEGLTWVDWAPSTRSISTEAFDNLTFTQWLRARSVLSMLEAIGAEGPEDESKEALKLRDELVPYACTNLVSWYIQDFEEHQCAEVHPEFGPAMADFFDEFIPFAMTNSIRKRILSSAICRNVLPILTEGIFVELVTKLRKKEDVTPEELDAVAKMLMGAKIVFRQFKAMI</sequence>
<evidence type="ECO:0000313" key="1">
    <source>
        <dbReference type="EMBL" id="RPA86644.1"/>
    </source>
</evidence>
<organism evidence="1 2">
    <name type="scientific">Ascobolus immersus RN42</name>
    <dbReference type="NCBI Taxonomy" id="1160509"/>
    <lineage>
        <taxon>Eukaryota</taxon>
        <taxon>Fungi</taxon>
        <taxon>Dikarya</taxon>
        <taxon>Ascomycota</taxon>
        <taxon>Pezizomycotina</taxon>
        <taxon>Pezizomycetes</taxon>
        <taxon>Pezizales</taxon>
        <taxon>Ascobolaceae</taxon>
        <taxon>Ascobolus</taxon>
    </lineage>
</organism>
<dbReference type="EMBL" id="ML119649">
    <property type="protein sequence ID" value="RPA86644.1"/>
    <property type="molecule type" value="Genomic_DNA"/>
</dbReference>
<gene>
    <name evidence="1" type="ORF">BJ508DRAFT_136429</name>
</gene>
<reference evidence="1 2" key="1">
    <citation type="journal article" date="2018" name="Nat. Ecol. Evol.">
        <title>Pezizomycetes genomes reveal the molecular basis of ectomycorrhizal truffle lifestyle.</title>
        <authorList>
            <person name="Murat C."/>
            <person name="Payen T."/>
            <person name="Noel B."/>
            <person name="Kuo A."/>
            <person name="Morin E."/>
            <person name="Chen J."/>
            <person name="Kohler A."/>
            <person name="Krizsan K."/>
            <person name="Balestrini R."/>
            <person name="Da Silva C."/>
            <person name="Montanini B."/>
            <person name="Hainaut M."/>
            <person name="Levati E."/>
            <person name="Barry K.W."/>
            <person name="Belfiori B."/>
            <person name="Cichocki N."/>
            <person name="Clum A."/>
            <person name="Dockter R.B."/>
            <person name="Fauchery L."/>
            <person name="Guy J."/>
            <person name="Iotti M."/>
            <person name="Le Tacon F."/>
            <person name="Lindquist E.A."/>
            <person name="Lipzen A."/>
            <person name="Malagnac F."/>
            <person name="Mello A."/>
            <person name="Molinier V."/>
            <person name="Miyauchi S."/>
            <person name="Poulain J."/>
            <person name="Riccioni C."/>
            <person name="Rubini A."/>
            <person name="Sitrit Y."/>
            <person name="Splivallo R."/>
            <person name="Traeger S."/>
            <person name="Wang M."/>
            <person name="Zifcakova L."/>
            <person name="Wipf D."/>
            <person name="Zambonelli A."/>
            <person name="Paolocci F."/>
            <person name="Nowrousian M."/>
            <person name="Ottonello S."/>
            <person name="Baldrian P."/>
            <person name="Spatafora J.W."/>
            <person name="Henrissat B."/>
            <person name="Nagy L.G."/>
            <person name="Aury J.M."/>
            <person name="Wincker P."/>
            <person name="Grigoriev I.V."/>
            <person name="Bonfante P."/>
            <person name="Martin F.M."/>
        </authorList>
    </citation>
    <scope>NUCLEOTIDE SEQUENCE [LARGE SCALE GENOMIC DNA]</scope>
    <source>
        <strain evidence="1 2">RN42</strain>
    </source>
</reference>
<keyword evidence="2" id="KW-1185">Reference proteome</keyword>
<evidence type="ECO:0000313" key="2">
    <source>
        <dbReference type="Proteomes" id="UP000275078"/>
    </source>
</evidence>